<keyword evidence="2 7" id="KW-0349">Heme</keyword>
<dbReference type="RefSeq" id="WP_044580262.1">
    <property type="nucleotide sequence ID" value="NZ_BAABDR010000023.1"/>
</dbReference>
<name>A0A061A5C0_9ACTN</name>
<dbReference type="GO" id="GO:0004497">
    <property type="term" value="F:monooxygenase activity"/>
    <property type="evidence" value="ECO:0007669"/>
    <property type="project" value="UniProtKB-KW"/>
</dbReference>
<feature type="binding site" description="axial binding residue" evidence="7">
    <location>
        <position position="395"/>
    </location>
    <ligand>
        <name>heme</name>
        <dbReference type="ChEBI" id="CHEBI:30413"/>
    </ligand>
    <ligandPart>
        <name>Fe</name>
        <dbReference type="ChEBI" id="CHEBI:18248"/>
    </ligandPart>
</feature>
<dbReference type="SUPFAM" id="SSF48264">
    <property type="entry name" value="Cytochrome P450"/>
    <property type="match status" value="1"/>
</dbReference>
<sequence>MTDIDTVPTAPRALPLLGHSLPLLRNPQEFLGSLSPVGDLVRIRVGPIGMVVVCDADLTQQVLRDDRTFDKGGVLFDRVREVLGNGPGSCPYQGHRRLRRLLQPAFHGARLPAYAEVMSSHVEEVVNSWHDGQVVDVPGEIMKATNRILMTAAFSDTLADETLQQMISDVAVVFEGFYRQMFMPAWLTRLPVPGNRSFLKAKERLTTTTHEIITRRRESGVDHGDLLSALVSARDAESSNQRLSDDEISDAVISFLFAGGESSATVVAWALHALGQNPEAQRRLHEEVDEVLAGRTATYDDVSRLEYTDRVIKETLRLYSPGWFLTRKSTADASLGKHRIPAGTTIAYSPYIVHRSAEHFTRPTAFDPDRWDPSNGNELPPRDAMVPFGSGARKCIGDKFAIIEAVITLATIVARWKLEPVPNVKVRPALGSVMTPRRLPMRLAARNLIAH</sequence>
<evidence type="ECO:0000256" key="7">
    <source>
        <dbReference type="PIRSR" id="PIRSR602403-1"/>
    </source>
</evidence>
<proteinExistence type="inferred from homology"/>
<dbReference type="InterPro" id="IPR017972">
    <property type="entry name" value="Cyt_P450_CS"/>
</dbReference>
<evidence type="ECO:0000313" key="9">
    <source>
        <dbReference type="EMBL" id="CDR17544.1"/>
    </source>
</evidence>
<evidence type="ECO:0000256" key="1">
    <source>
        <dbReference type="ARBA" id="ARBA00010617"/>
    </source>
</evidence>
<accession>A0A061A5C0</accession>
<reference evidence="10 11" key="2">
    <citation type="submission" date="2021-03" db="EMBL/GenBank/DDBJ databases">
        <title>Genomic Encyclopedia of Type Strains, Phase IV (KMG-IV): sequencing the most valuable type-strain genomes for metagenomic binning, comparative biology and taxonomic classification.</title>
        <authorList>
            <person name="Goeker M."/>
        </authorList>
    </citation>
    <scope>NUCLEOTIDE SEQUENCE [LARGE SCALE GENOMIC DNA]</scope>
    <source>
        <strain evidence="10 11">DSM 41954</strain>
    </source>
</reference>
<dbReference type="EC" id="1.14.15.32" evidence="10"/>
<dbReference type="InterPro" id="IPR001128">
    <property type="entry name" value="Cyt_P450"/>
</dbReference>
<evidence type="ECO:0000256" key="6">
    <source>
        <dbReference type="ARBA" id="ARBA00023033"/>
    </source>
</evidence>
<keyword evidence="5 7" id="KW-0408">Iron</keyword>
<dbReference type="HOGENOM" id="CLU_001570_5_1_11"/>
<keyword evidence="3 7" id="KW-0479">Metal-binding</keyword>
<dbReference type="InterPro" id="IPR002403">
    <property type="entry name" value="Cyt_P450_E_grp-IV"/>
</dbReference>
<comment type="similarity">
    <text evidence="1 8">Belongs to the cytochrome P450 family.</text>
</comment>
<evidence type="ECO:0000313" key="10">
    <source>
        <dbReference type="EMBL" id="MBP2067503.1"/>
    </source>
</evidence>
<dbReference type="GO" id="GO:0016705">
    <property type="term" value="F:oxidoreductase activity, acting on paired donors, with incorporation or reduction of molecular oxygen"/>
    <property type="evidence" value="ECO:0007669"/>
    <property type="project" value="InterPro"/>
</dbReference>
<evidence type="ECO:0000256" key="8">
    <source>
        <dbReference type="RuleBase" id="RU000461"/>
    </source>
</evidence>
<dbReference type="PROSITE" id="PS00086">
    <property type="entry name" value="CYTOCHROME_P450"/>
    <property type="match status" value="1"/>
</dbReference>
<dbReference type="GO" id="GO:0005506">
    <property type="term" value="F:iron ion binding"/>
    <property type="evidence" value="ECO:0007669"/>
    <property type="project" value="InterPro"/>
</dbReference>
<reference evidence="9" key="1">
    <citation type="submission" date="2014-05" db="EMBL/GenBank/DDBJ databases">
        <authorList>
            <person name="Horn Fabian"/>
        </authorList>
    </citation>
    <scope>NUCLEOTIDE SEQUENCE</scope>
</reference>
<evidence type="ECO:0000256" key="3">
    <source>
        <dbReference type="ARBA" id="ARBA00022723"/>
    </source>
</evidence>
<dbReference type="EMBL" id="LK022848">
    <property type="protein sequence ID" value="CDR17544.1"/>
    <property type="molecule type" value="Genomic_DNA"/>
</dbReference>
<comment type="cofactor">
    <cofactor evidence="7">
        <name>heme</name>
        <dbReference type="ChEBI" id="CHEBI:30413"/>
    </cofactor>
</comment>
<organism evidence="9">
    <name type="scientific">Streptomyces iranensis</name>
    <dbReference type="NCBI Taxonomy" id="576784"/>
    <lineage>
        <taxon>Bacteria</taxon>
        <taxon>Bacillati</taxon>
        <taxon>Actinomycetota</taxon>
        <taxon>Actinomycetes</taxon>
        <taxon>Kitasatosporales</taxon>
        <taxon>Streptomycetaceae</taxon>
        <taxon>Streptomyces</taxon>
        <taxon>Streptomyces violaceusniger group</taxon>
    </lineage>
</organism>
<dbReference type="PANTHER" id="PTHR24291">
    <property type="entry name" value="CYTOCHROME P450 FAMILY 4"/>
    <property type="match status" value="1"/>
</dbReference>
<protein>
    <submittedName>
        <fullName evidence="9">Cytochrome P450</fullName>
    </submittedName>
    <submittedName>
        <fullName evidence="10">Pentalenene oxygenase</fullName>
        <ecNumber evidence="10">1.14.15.32</ecNumber>
    </submittedName>
</protein>
<gene>
    <name evidence="10" type="ORF">J2Z30_008569</name>
    <name evidence="9" type="ORF">SIRAN9530</name>
</gene>
<dbReference type="CDD" id="cd11049">
    <property type="entry name" value="CYP170A1-like"/>
    <property type="match status" value="1"/>
</dbReference>
<evidence type="ECO:0000256" key="4">
    <source>
        <dbReference type="ARBA" id="ARBA00023002"/>
    </source>
</evidence>
<dbReference type="Pfam" id="PF00067">
    <property type="entry name" value="p450"/>
    <property type="match status" value="1"/>
</dbReference>
<dbReference type="EMBL" id="JAGGLR010000031">
    <property type="protein sequence ID" value="MBP2067503.1"/>
    <property type="molecule type" value="Genomic_DNA"/>
</dbReference>
<dbReference type="AlphaFoldDB" id="A0A061A5C0"/>
<dbReference type="PRINTS" id="PR00385">
    <property type="entry name" value="P450"/>
</dbReference>
<evidence type="ECO:0000313" key="11">
    <source>
        <dbReference type="Proteomes" id="UP000756710"/>
    </source>
</evidence>
<evidence type="ECO:0000256" key="5">
    <source>
        <dbReference type="ARBA" id="ARBA00023004"/>
    </source>
</evidence>
<keyword evidence="11" id="KW-1185">Reference proteome</keyword>
<dbReference type="InterPro" id="IPR036396">
    <property type="entry name" value="Cyt_P450_sf"/>
</dbReference>
<dbReference type="InterPro" id="IPR050196">
    <property type="entry name" value="Cytochrome_P450_Monoox"/>
</dbReference>
<keyword evidence="4 8" id="KW-0560">Oxidoreductase</keyword>
<keyword evidence="6 8" id="KW-0503">Monooxygenase</keyword>
<dbReference type="GO" id="GO:0020037">
    <property type="term" value="F:heme binding"/>
    <property type="evidence" value="ECO:0007669"/>
    <property type="project" value="InterPro"/>
</dbReference>
<dbReference type="PANTHER" id="PTHR24291:SF50">
    <property type="entry name" value="BIFUNCTIONAL ALBAFLAVENONE MONOOXYGENASE_TERPENE SYNTHASE"/>
    <property type="match status" value="1"/>
</dbReference>
<dbReference type="Proteomes" id="UP000756710">
    <property type="component" value="Unassembled WGS sequence"/>
</dbReference>
<dbReference type="PRINTS" id="PR00465">
    <property type="entry name" value="EP450IV"/>
</dbReference>
<evidence type="ECO:0000256" key="2">
    <source>
        <dbReference type="ARBA" id="ARBA00022617"/>
    </source>
</evidence>
<dbReference type="Gene3D" id="1.10.630.10">
    <property type="entry name" value="Cytochrome P450"/>
    <property type="match status" value="1"/>
</dbReference>